<reference evidence="2 3" key="1">
    <citation type="submission" date="2012-04" db="EMBL/GenBank/DDBJ databases">
        <title>The Genome Sequence of Afipia broomeae ATCC 49717.</title>
        <authorList>
            <consortium name="The Broad Institute Genome Sequencing Platform"/>
            <person name="Earl A."/>
            <person name="Ward D."/>
            <person name="Feldgarden M."/>
            <person name="Gevers D."/>
            <person name="Huys G."/>
            <person name="Walker B."/>
            <person name="Young S.K."/>
            <person name="Zeng Q."/>
            <person name="Gargeya S."/>
            <person name="Fitzgerald M."/>
            <person name="Haas B."/>
            <person name="Abouelleil A."/>
            <person name="Alvarado L."/>
            <person name="Arachchi H.M."/>
            <person name="Berlin A."/>
            <person name="Chapman S.B."/>
            <person name="Goldberg J."/>
            <person name="Griggs A."/>
            <person name="Gujja S."/>
            <person name="Hansen M."/>
            <person name="Howarth C."/>
            <person name="Imamovic A."/>
            <person name="Larimer J."/>
            <person name="McCowen C."/>
            <person name="Montmayeur A."/>
            <person name="Murphy C."/>
            <person name="Neiman D."/>
            <person name="Pearson M."/>
            <person name="Priest M."/>
            <person name="Roberts A."/>
            <person name="Saif S."/>
            <person name="Shea T."/>
            <person name="Sisk P."/>
            <person name="Sykes S."/>
            <person name="Wortman J."/>
            <person name="Nusbaum C."/>
            <person name="Birren B."/>
        </authorList>
    </citation>
    <scope>NUCLEOTIDE SEQUENCE [LARGE SCALE GENOMIC DNA]</scope>
    <source>
        <strain evidence="2 3">ATCC 49717</strain>
    </source>
</reference>
<dbReference type="HOGENOM" id="CLU_097948_0_0_5"/>
<evidence type="ECO:0008006" key="4">
    <source>
        <dbReference type="Google" id="ProtNLM"/>
    </source>
</evidence>
<protein>
    <recommendedName>
        <fullName evidence="4">Transglutaminase-like domain-containing protein</fullName>
    </recommendedName>
</protein>
<comment type="caution">
    <text evidence="2">The sequence shown here is derived from an EMBL/GenBank/DDBJ whole genome shotgun (WGS) entry which is preliminary data.</text>
</comment>
<dbReference type="AlphaFoldDB" id="K8P718"/>
<dbReference type="Proteomes" id="UP000001096">
    <property type="component" value="Unassembled WGS sequence"/>
</dbReference>
<organism evidence="2 3">
    <name type="scientific">Afipia broomeae ATCC 49717</name>
    <dbReference type="NCBI Taxonomy" id="883078"/>
    <lineage>
        <taxon>Bacteria</taxon>
        <taxon>Pseudomonadati</taxon>
        <taxon>Pseudomonadota</taxon>
        <taxon>Alphaproteobacteria</taxon>
        <taxon>Hyphomicrobiales</taxon>
        <taxon>Nitrobacteraceae</taxon>
        <taxon>Afipia</taxon>
    </lineage>
</organism>
<sequence>MFKPIFPAIAIAAALGFMSAMSPASAMQLSPQQNELYTSVSINPPSASEMTVCYGFVCRRRAILDFSAADRKTLAQILASGKANAVAERAAIQKAVVWFDKRMGPEIGTSKRVARADIRNRADANNYDCWDSTRNVSSLLLVLQEWGLFKHHTVGNPRYRGNLFTMQLPHNTAVIVEKESRIEWSVDMWTTKYLQPPDVMLVEQWLKED</sequence>
<proteinExistence type="predicted"/>
<name>K8P718_9BRAD</name>
<feature type="chain" id="PRO_5003919537" description="Transglutaminase-like domain-containing protein" evidence="1">
    <location>
        <begin position="27"/>
        <end position="209"/>
    </location>
</feature>
<dbReference type="eggNOG" id="ENOG50308Y1">
    <property type="taxonomic scope" value="Bacteria"/>
</dbReference>
<keyword evidence="1" id="KW-0732">Signal</keyword>
<dbReference type="PATRIC" id="fig|883078.3.peg.4241"/>
<evidence type="ECO:0000313" key="3">
    <source>
        <dbReference type="Proteomes" id="UP000001096"/>
    </source>
</evidence>
<feature type="signal peptide" evidence="1">
    <location>
        <begin position="1"/>
        <end position="26"/>
    </location>
</feature>
<dbReference type="EMBL" id="AGWX01000005">
    <property type="protein sequence ID" value="EKS34193.1"/>
    <property type="molecule type" value="Genomic_DNA"/>
</dbReference>
<dbReference type="RefSeq" id="WP_006022802.1">
    <property type="nucleotide sequence ID" value="NZ_KB375284.1"/>
</dbReference>
<accession>K8P718</accession>
<evidence type="ECO:0000313" key="2">
    <source>
        <dbReference type="EMBL" id="EKS34193.1"/>
    </source>
</evidence>
<evidence type="ECO:0000256" key="1">
    <source>
        <dbReference type="SAM" id="SignalP"/>
    </source>
</evidence>
<keyword evidence="3" id="KW-1185">Reference proteome</keyword>
<gene>
    <name evidence="2" type="ORF">HMPREF9695_04103</name>
</gene>